<feature type="domain" description="Carbohydrate kinase PfkB" evidence="5">
    <location>
        <begin position="9"/>
        <end position="304"/>
    </location>
</feature>
<evidence type="ECO:0000256" key="1">
    <source>
        <dbReference type="ARBA" id="ARBA00010688"/>
    </source>
</evidence>
<proteinExistence type="inferred from homology"/>
<keyword evidence="3 4" id="KW-0418">Kinase</keyword>
<dbReference type="OrthoDB" id="9788681at2"/>
<dbReference type="GO" id="GO:0005829">
    <property type="term" value="C:cytosol"/>
    <property type="evidence" value="ECO:0007669"/>
    <property type="project" value="TreeGrafter"/>
</dbReference>
<dbReference type="EMBL" id="CP040058">
    <property type="protein sequence ID" value="QCP34646.1"/>
    <property type="molecule type" value="Genomic_DNA"/>
</dbReference>
<evidence type="ECO:0000259" key="5">
    <source>
        <dbReference type="Pfam" id="PF00294"/>
    </source>
</evidence>
<dbReference type="InterPro" id="IPR050306">
    <property type="entry name" value="PfkB_Carbo_kinase"/>
</dbReference>
<comment type="similarity">
    <text evidence="1 4">Belongs to the carbohydrate kinase PfkB family.</text>
</comment>
<dbReference type="InterPro" id="IPR002139">
    <property type="entry name" value="Ribo/fructo_kinase"/>
</dbReference>
<dbReference type="InterPro" id="IPR011611">
    <property type="entry name" value="PfkB_dom"/>
</dbReference>
<evidence type="ECO:0000256" key="2">
    <source>
        <dbReference type="ARBA" id="ARBA00022679"/>
    </source>
</evidence>
<dbReference type="GO" id="GO:0019698">
    <property type="term" value="P:D-galacturonate catabolic process"/>
    <property type="evidence" value="ECO:0007669"/>
    <property type="project" value="TreeGrafter"/>
</dbReference>
<evidence type="ECO:0000313" key="7">
    <source>
        <dbReference type="Proteomes" id="UP000298653"/>
    </source>
</evidence>
<evidence type="ECO:0000313" key="6">
    <source>
        <dbReference type="EMBL" id="QCP34646.1"/>
    </source>
</evidence>
<dbReference type="CDD" id="cd01166">
    <property type="entry name" value="KdgK"/>
    <property type="match status" value="1"/>
</dbReference>
<dbReference type="RefSeq" id="WP_137328160.1">
    <property type="nucleotide sequence ID" value="NZ_CP040058.1"/>
</dbReference>
<keyword evidence="7" id="KW-1185">Reference proteome</keyword>
<sequence>MNKVEKKLDVVCLGAAIVDIPLQPVSRDIFDIESYPVDRIAMTVGGDAMNEATIISRLGFKTGIISCIGDDAAGHFILGSCAKDHIDTEGICIDEKIDTSMNVGLVTGDGERTFVTNRNGSLWKTCIDHVDFNKMKQARILSLASIFNNPLLDGNALVKIFKEAKKEGMIISADMIKPRLGETLDDIKEALSYVDYFFPNFDEASLMTGKDKVEDVAQVLFDCGVKNVIVKIGKRGCYIQNKEGTMIVPAAKGITAIDTIGAGDNFASGFISAVLQGKDIRECGIYANCTAAVSVQHVGATTGVKNKEMVEEMLAKYHSDYGL</sequence>
<dbReference type="GO" id="GO:0042840">
    <property type="term" value="P:D-glucuronate catabolic process"/>
    <property type="evidence" value="ECO:0007669"/>
    <property type="project" value="TreeGrafter"/>
</dbReference>
<dbReference type="Gene3D" id="3.40.1190.20">
    <property type="match status" value="1"/>
</dbReference>
<dbReference type="KEGG" id="arf:AR1Y2_1192"/>
<dbReference type="PROSITE" id="PS00584">
    <property type="entry name" value="PFKB_KINASES_2"/>
    <property type="match status" value="1"/>
</dbReference>
<accession>A0A4P8IB27</accession>
<dbReference type="GO" id="GO:0008673">
    <property type="term" value="F:2-dehydro-3-deoxygluconokinase activity"/>
    <property type="evidence" value="ECO:0007669"/>
    <property type="project" value="TreeGrafter"/>
</dbReference>
<evidence type="ECO:0000256" key="3">
    <source>
        <dbReference type="ARBA" id="ARBA00022777"/>
    </source>
</evidence>
<dbReference type="InterPro" id="IPR002173">
    <property type="entry name" value="Carboh/pur_kinase_PfkB_CS"/>
</dbReference>
<organism evidence="6 7">
    <name type="scientific">Anaerostipes rhamnosivorans</name>
    <dbReference type="NCBI Taxonomy" id="1229621"/>
    <lineage>
        <taxon>Bacteria</taxon>
        <taxon>Bacillati</taxon>
        <taxon>Bacillota</taxon>
        <taxon>Clostridia</taxon>
        <taxon>Lachnospirales</taxon>
        <taxon>Lachnospiraceae</taxon>
        <taxon>Anaerostipes</taxon>
    </lineage>
</organism>
<evidence type="ECO:0000256" key="4">
    <source>
        <dbReference type="RuleBase" id="RU003704"/>
    </source>
</evidence>
<dbReference type="PRINTS" id="PR00990">
    <property type="entry name" value="RIBOKINASE"/>
</dbReference>
<dbReference type="GO" id="GO:0008865">
    <property type="term" value="F:fructokinase activity"/>
    <property type="evidence" value="ECO:0007669"/>
    <property type="project" value="UniProtKB-ARBA"/>
</dbReference>
<dbReference type="PROSITE" id="PS00583">
    <property type="entry name" value="PFKB_KINASES_1"/>
    <property type="match status" value="1"/>
</dbReference>
<dbReference type="Pfam" id="PF00294">
    <property type="entry name" value="PfkB"/>
    <property type="match status" value="1"/>
</dbReference>
<name>A0A4P8IB27_9FIRM</name>
<dbReference type="GO" id="GO:0006974">
    <property type="term" value="P:DNA damage response"/>
    <property type="evidence" value="ECO:0007669"/>
    <property type="project" value="TreeGrafter"/>
</dbReference>
<dbReference type="InterPro" id="IPR029056">
    <property type="entry name" value="Ribokinase-like"/>
</dbReference>
<reference evidence="6 7" key="1">
    <citation type="submission" date="2019-05" db="EMBL/GenBank/DDBJ databases">
        <title>Complete genome sequencing of Anaerostipes rhamnosivorans.</title>
        <authorList>
            <person name="Bui T.P.N."/>
            <person name="de Vos W.M."/>
        </authorList>
    </citation>
    <scope>NUCLEOTIDE SEQUENCE [LARGE SCALE GENOMIC DNA]</scope>
    <source>
        <strain evidence="6 7">1y2</strain>
    </source>
</reference>
<dbReference type="AlphaFoldDB" id="A0A4P8IB27"/>
<dbReference type="PANTHER" id="PTHR43085:SF15">
    <property type="entry name" value="2-DEHYDRO-3-DEOXYGLUCONOKINASE"/>
    <property type="match status" value="1"/>
</dbReference>
<dbReference type="Proteomes" id="UP000298653">
    <property type="component" value="Chromosome"/>
</dbReference>
<dbReference type="PANTHER" id="PTHR43085">
    <property type="entry name" value="HEXOKINASE FAMILY MEMBER"/>
    <property type="match status" value="1"/>
</dbReference>
<protein>
    <submittedName>
        <fullName evidence="6">Putative sugar kinase YdjH</fullName>
    </submittedName>
</protein>
<gene>
    <name evidence="6" type="ORF">AR1Y2_1192</name>
</gene>
<keyword evidence="2 4" id="KW-0808">Transferase</keyword>
<dbReference type="GO" id="GO:0006000">
    <property type="term" value="P:fructose metabolic process"/>
    <property type="evidence" value="ECO:0007669"/>
    <property type="project" value="UniProtKB-ARBA"/>
</dbReference>
<dbReference type="SUPFAM" id="SSF53613">
    <property type="entry name" value="Ribokinase-like"/>
    <property type="match status" value="1"/>
</dbReference>